<dbReference type="AlphaFoldDB" id="A0A246G8Z5"/>
<evidence type="ECO:0000313" key="3">
    <source>
        <dbReference type="EMBL" id="OWP75751.1"/>
    </source>
</evidence>
<reference evidence="3 4" key="1">
    <citation type="journal article" date="2017" name="Infect. Genet. Evol.">
        <title>Comparative genome analysis of fish pathogen Flavobacterium columnare reveals extensive sequence diversity within the species.</title>
        <authorList>
            <person name="Kayansamruaj P."/>
            <person name="Dong H.T."/>
            <person name="Hirono I."/>
            <person name="Kondo H."/>
            <person name="Senapin S."/>
            <person name="Rodkhum C."/>
        </authorList>
    </citation>
    <scope>NUCLEOTIDE SEQUENCE [LARGE SCALE GENOMIC DNA]</scope>
    <source>
        <strain evidence="3 4">1214</strain>
    </source>
</reference>
<protein>
    <recommendedName>
        <fullName evidence="2">2TM domain-containing protein</fullName>
    </recommendedName>
</protein>
<evidence type="ECO:0000259" key="2">
    <source>
        <dbReference type="Pfam" id="PF13239"/>
    </source>
</evidence>
<dbReference type="Proteomes" id="UP000198034">
    <property type="component" value="Unassembled WGS sequence"/>
</dbReference>
<dbReference type="InterPro" id="IPR025698">
    <property type="entry name" value="2TM_dom"/>
</dbReference>
<feature type="transmembrane region" description="Helical" evidence="1">
    <location>
        <begin position="58"/>
        <end position="81"/>
    </location>
</feature>
<feature type="domain" description="2TM" evidence="2">
    <location>
        <begin position="14"/>
        <end position="94"/>
    </location>
</feature>
<feature type="transmembrane region" description="Helical" evidence="1">
    <location>
        <begin position="21"/>
        <end position="38"/>
    </location>
</feature>
<evidence type="ECO:0000313" key="4">
    <source>
        <dbReference type="Proteomes" id="UP000198034"/>
    </source>
</evidence>
<accession>A0A246G8Z5</accession>
<keyword evidence="1" id="KW-1133">Transmembrane helix</keyword>
<dbReference type="EMBL" id="MTCY01000036">
    <property type="protein sequence ID" value="OWP75751.1"/>
    <property type="molecule type" value="Genomic_DNA"/>
</dbReference>
<dbReference type="Pfam" id="PF13239">
    <property type="entry name" value="2TM"/>
    <property type="match status" value="1"/>
</dbReference>
<proteinExistence type="predicted"/>
<organism evidence="3 4">
    <name type="scientific">Flavobacterium columnare</name>
    <dbReference type="NCBI Taxonomy" id="996"/>
    <lineage>
        <taxon>Bacteria</taxon>
        <taxon>Pseudomonadati</taxon>
        <taxon>Bacteroidota</taxon>
        <taxon>Flavobacteriia</taxon>
        <taxon>Flavobacteriales</taxon>
        <taxon>Flavobacteriaceae</taxon>
        <taxon>Flavobacterium</taxon>
    </lineage>
</organism>
<evidence type="ECO:0000256" key="1">
    <source>
        <dbReference type="SAM" id="Phobius"/>
    </source>
</evidence>
<keyword evidence="1" id="KW-0812">Transmembrane</keyword>
<keyword evidence="1" id="KW-0472">Membrane</keyword>
<comment type="caution">
    <text evidence="3">The sequence shown here is derived from an EMBL/GenBank/DDBJ whole genome shotgun (WGS) entry which is preliminary data.</text>
</comment>
<name>A0A246G8Z5_9FLAO</name>
<sequence>MRTNTKNENIEMIREKVRRIKSYYTHLSIFGIVLVLYVFKTYFGLSFSFFPLKWLNHFVISCWAFVIFIKTLKIFFAHIFFNENWERNKINEIIEKENQFKNHWE</sequence>
<gene>
    <name evidence="3" type="ORF">BWK62_11340</name>
</gene>